<reference evidence="1 2" key="1">
    <citation type="journal article" date="2016" name="Nat. Commun.">
        <title>Thousands of microbial genomes shed light on interconnected biogeochemical processes in an aquifer system.</title>
        <authorList>
            <person name="Anantharaman K."/>
            <person name="Brown C.T."/>
            <person name="Hug L.A."/>
            <person name="Sharon I."/>
            <person name="Castelle C.J."/>
            <person name="Probst A.J."/>
            <person name="Thomas B.C."/>
            <person name="Singh A."/>
            <person name="Wilkins M.J."/>
            <person name="Karaoz U."/>
            <person name="Brodie E.L."/>
            <person name="Williams K.H."/>
            <person name="Hubbard S.S."/>
            <person name="Banfield J.F."/>
        </authorList>
    </citation>
    <scope>NUCLEOTIDE SEQUENCE [LARGE SCALE GENOMIC DNA]</scope>
</reference>
<dbReference type="AlphaFoldDB" id="A0A1F7GAM1"/>
<dbReference type="Gene3D" id="3.40.50.450">
    <property type="match status" value="1"/>
</dbReference>
<comment type="caution">
    <text evidence="1">The sequence shown here is derived from an EMBL/GenBank/DDBJ whole genome shotgun (WGS) entry which is preliminary data.</text>
</comment>
<name>A0A1F7GAM1_9BACT</name>
<organism evidence="1 2">
    <name type="scientific">Candidatus Roizmanbacteria bacterium RIFCSPHIGHO2_01_FULL_39_12b</name>
    <dbReference type="NCBI Taxonomy" id="1802030"/>
    <lineage>
        <taxon>Bacteria</taxon>
        <taxon>Candidatus Roizmaniibacteriota</taxon>
    </lineage>
</organism>
<evidence type="ECO:0000313" key="1">
    <source>
        <dbReference type="EMBL" id="OGK15953.1"/>
    </source>
</evidence>
<dbReference type="InterPro" id="IPR031100">
    <property type="entry name" value="LOG_fam"/>
</dbReference>
<protein>
    <recommendedName>
        <fullName evidence="3">Lysine decarboxylase</fullName>
    </recommendedName>
</protein>
<dbReference type="EMBL" id="MFZF01000022">
    <property type="protein sequence ID" value="OGK15953.1"/>
    <property type="molecule type" value="Genomic_DNA"/>
</dbReference>
<dbReference type="PANTHER" id="PTHR43393">
    <property type="entry name" value="CYTOKININ RIBOSIDE 5'-MONOPHOSPHATE PHOSPHORIBOHYDROLASE"/>
    <property type="match status" value="1"/>
</dbReference>
<accession>A0A1F7GAM1</accession>
<dbReference type="PANTHER" id="PTHR43393:SF3">
    <property type="entry name" value="LYSINE DECARBOXYLASE-LIKE PROTEIN"/>
    <property type="match status" value="1"/>
</dbReference>
<dbReference type="Proteomes" id="UP000178372">
    <property type="component" value="Unassembled WGS sequence"/>
</dbReference>
<gene>
    <name evidence="1" type="ORF">A2690_00675</name>
</gene>
<dbReference type="Pfam" id="PF03641">
    <property type="entry name" value="Lysine_decarbox"/>
    <property type="match status" value="1"/>
</dbReference>
<evidence type="ECO:0008006" key="3">
    <source>
        <dbReference type="Google" id="ProtNLM"/>
    </source>
</evidence>
<dbReference type="GO" id="GO:0005829">
    <property type="term" value="C:cytosol"/>
    <property type="evidence" value="ECO:0007669"/>
    <property type="project" value="TreeGrafter"/>
</dbReference>
<dbReference type="InterPro" id="IPR052341">
    <property type="entry name" value="LOG_family_nucleotidases"/>
</dbReference>
<dbReference type="SUPFAM" id="SSF102405">
    <property type="entry name" value="MCP/YpsA-like"/>
    <property type="match status" value="1"/>
</dbReference>
<evidence type="ECO:0000313" key="2">
    <source>
        <dbReference type="Proteomes" id="UP000178372"/>
    </source>
</evidence>
<sequence>MSLIKSLTFFGSARTREENSVFQDAYETAAKLAEHKLTVVNGGGPGEMLAATFGAKSAGGKVKVVYYTPQHATTFEGKNKLNAGDEEFEESNYILRTKKLLELGDAYVIFRGGSGTISEFGMAWGLAKLYFGHHKPLILYGEFWHDIIRVLQKHMITIPNEYKVLTVVTTPDEVMDAILKYEVMIKLNRHSHVENTGDEGGYIL</sequence>
<proteinExistence type="predicted"/>